<evidence type="ECO:0000313" key="6">
    <source>
        <dbReference type="Ensembl" id="ENSSMRP00000020755.1"/>
    </source>
</evidence>
<dbReference type="Ensembl" id="ENSSMRT00000024316.1">
    <property type="protein sequence ID" value="ENSSMRP00000020755.1"/>
    <property type="gene ID" value="ENSSMRG00000016142.1"/>
</dbReference>
<dbReference type="AlphaFoldDB" id="A0A8D0CGW0"/>
<dbReference type="GeneTree" id="ENSGT01030000234669"/>
<dbReference type="InterPro" id="IPR017907">
    <property type="entry name" value="Znf_RING_CS"/>
</dbReference>
<dbReference type="PROSITE" id="PS50089">
    <property type="entry name" value="ZF_RING_2"/>
    <property type="match status" value="1"/>
</dbReference>
<dbReference type="SMART" id="SM00184">
    <property type="entry name" value="RING"/>
    <property type="match status" value="1"/>
</dbReference>
<evidence type="ECO:0000313" key="7">
    <source>
        <dbReference type="Proteomes" id="UP000694421"/>
    </source>
</evidence>
<dbReference type="InterPro" id="IPR013083">
    <property type="entry name" value="Znf_RING/FYVE/PHD"/>
</dbReference>
<reference evidence="6" key="2">
    <citation type="submission" date="2025-09" db="UniProtKB">
        <authorList>
            <consortium name="Ensembl"/>
        </authorList>
    </citation>
    <scope>IDENTIFICATION</scope>
</reference>
<dbReference type="InterPro" id="IPR001841">
    <property type="entry name" value="Znf_RING"/>
</dbReference>
<dbReference type="OMA" id="MDRINTM"/>
<dbReference type="Proteomes" id="UP000694421">
    <property type="component" value="Unplaced"/>
</dbReference>
<evidence type="ECO:0000256" key="3">
    <source>
        <dbReference type="ARBA" id="ARBA00022833"/>
    </source>
</evidence>
<dbReference type="GO" id="GO:0008270">
    <property type="term" value="F:zinc ion binding"/>
    <property type="evidence" value="ECO:0007669"/>
    <property type="project" value="UniProtKB-KW"/>
</dbReference>
<keyword evidence="7" id="KW-1185">Reference proteome</keyword>
<evidence type="ECO:0000256" key="4">
    <source>
        <dbReference type="PROSITE-ProRule" id="PRU00175"/>
    </source>
</evidence>
<accession>A0A8D0CGW0</accession>
<proteinExistence type="predicted"/>
<keyword evidence="3" id="KW-0862">Zinc</keyword>
<reference evidence="6" key="1">
    <citation type="submission" date="2025-08" db="UniProtKB">
        <authorList>
            <consortium name="Ensembl"/>
        </authorList>
    </citation>
    <scope>IDENTIFICATION</scope>
</reference>
<dbReference type="InterPro" id="IPR050143">
    <property type="entry name" value="TRIM/RBCC"/>
</dbReference>
<organism evidence="6 7">
    <name type="scientific">Salvator merianae</name>
    <name type="common">Argentine black and white tegu</name>
    <name type="synonym">Tupinambis merianae</name>
    <dbReference type="NCBI Taxonomy" id="96440"/>
    <lineage>
        <taxon>Eukaryota</taxon>
        <taxon>Metazoa</taxon>
        <taxon>Chordata</taxon>
        <taxon>Craniata</taxon>
        <taxon>Vertebrata</taxon>
        <taxon>Euteleostomi</taxon>
        <taxon>Lepidosauria</taxon>
        <taxon>Squamata</taxon>
        <taxon>Bifurcata</taxon>
        <taxon>Unidentata</taxon>
        <taxon>Episquamata</taxon>
        <taxon>Laterata</taxon>
        <taxon>Teiioidea</taxon>
        <taxon>Teiidae</taxon>
        <taxon>Salvator</taxon>
    </lineage>
</organism>
<dbReference type="SUPFAM" id="SSF57850">
    <property type="entry name" value="RING/U-box"/>
    <property type="match status" value="1"/>
</dbReference>
<dbReference type="SUPFAM" id="SSF57845">
    <property type="entry name" value="B-box zinc-binding domain"/>
    <property type="match status" value="1"/>
</dbReference>
<evidence type="ECO:0000259" key="5">
    <source>
        <dbReference type="PROSITE" id="PS50089"/>
    </source>
</evidence>
<evidence type="ECO:0000256" key="1">
    <source>
        <dbReference type="ARBA" id="ARBA00022723"/>
    </source>
</evidence>
<keyword evidence="1" id="KW-0479">Metal-binding</keyword>
<keyword evidence="2 4" id="KW-0863">Zinc-finger</keyword>
<evidence type="ECO:0000256" key="2">
    <source>
        <dbReference type="ARBA" id="ARBA00022771"/>
    </source>
</evidence>
<dbReference type="PROSITE" id="PS00518">
    <property type="entry name" value="ZF_RING_1"/>
    <property type="match status" value="1"/>
</dbReference>
<dbReference type="Pfam" id="PF15227">
    <property type="entry name" value="zf-C3HC4_4"/>
    <property type="match status" value="1"/>
</dbReference>
<dbReference type="Gene3D" id="3.30.40.10">
    <property type="entry name" value="Zinc/RING finger domain, C3HC4 (zinc finger)"/>
    <property type="match status" value="1"/>
</dbReference>
<name>A0A8D0CGW0_SALMN</name>
<feature type="domain" description="RING-type" evidence="5">
    <location>
        <begin position="23"/>
        <end position="63"/>
    </location>
</feature>
<dbReference type="Gene3D" id="3.30.160.60">
    <property type="entry name" value="Classic Zinc Finger"/>
    <property type="match status" value="1"/>
</dbReference>
<protein>
    <recommendedName>
        <fullName evidence="5">RING-type domain-containing protein</fullName>
    </recommendedName>
</protein>
<dbReference type="PANTHER" id="PTHR24103">
    <property type="entry name" value="E3 UBIQUITIN-PROTEIN LIGASE TRIM"/>
    <property type="match status" value="1"/>
</dbReference>
<sequence>MCSGHFSMDRINTMNNLLLEIICSICLKHFTDPVTLDCGHNFCFSCIREFWEFLGVAMCPQCQNMGTQTGCKTNMVLDKVATLLKSLKDPSDVSACNQICEQHHAPLTLFCIHKKVFLCLQCLESTHSQAASVIAVEKAAEVHKVGRFLIWVIWVLEKKGAGRGWSLGSLWSDLGCDQTHRKKMVAEFQKLHQFLEQQENRLLAQSRAIKQEIVKKRDEHMVTIFKRISSINKAIEKLEEKCQLPPYNLLKVR</sequence>